<gene>
    <name evidence="3" type="ORF">GCM10007968_22610</name>
</gene>
<keyword evidence="4" id="KW-1185">Reference proteome</keyword>
<dbReference type="SMART" id="SM00530">
    <property type="entry name" value="HTH_XRE"/>
    <property type="match status" value="1"/>
</dbReference>
<dbReference type="RefSeq" id="WP_188803409.1">
    <property type="nucleotide sequence ID" value="NZ_BMOK01000009.1"/>
</dbReference>
<accession>A0A917W348</accession>
<dbReference type="PANTHER" id="PTHR46797:SF2">
    <property type="entry name" value="TRANSCRIPTIONAL REGULATOR"/>
    <property type="match status" value="1"/>
</dbReference>
<reference evidence="3" key="2">
    <citation type="submission" date="2020-09" db="EMBL/GenBank/DDBJ databases">
        <authorList>
            <person name="Sun Q."/>
            <person name="Ohkuma M."/>
        </authorList>
    </citation>
    <scope>NUCLEOTIDE SEQUENCE</scope>
    <source>
        <strain evidence="3">JCM 15325</strain>
    </source>
</reference>
<dbReference type="InterPro" id="IPR010982">
    <property type="entry name" value="Lambda_DNA-bd_dom_sf"/>
</dbReference>
<dbReference type="EMBL" id="BMOK01000009">
    <property type="protein sequence ID" value="GGL58073.1"/>
    <property type="molecule type" value="Genomic_DNA"/>
</dbReference>
<comment type="caution">
    <text evidence="3">The sequence shown here is derived from an EMBL/GenBank/DDBJ whole genome shotgun (WGS) entry which is preliminary data.</text>
</comment>
<feature type="domain" description="HTH cro/C1-type" evidence="2">
    <location>
        <begin position="9"/>
        <end position="63"/>
    </location>
</feature>
<dbReference type="GO" id="GO:0005829">
    <property type="term" value="C:cytosol"/>
    <property type="evidence" value="ECO:0007669"/>
    <property type="project" value="TreeGrafter"/>
</dbReference>
<organism evidence="3 4">
    <name type="scientific">Sporolactobacillus putidus</name>
    <dbReference type="NCBI Taxonomy" id="492735"/>
    <lineage>
        <taxon>Bacteria</taxon>
        <taxon>Bacillati</taxon>
        <taxon>Bacillota</taxon>
        <taxon>Bacilli</taxon>
        <taxon>Bacillales</taxon>
        <taxon>Sporolactobacillaceae</taxon>
        <taxon>Sporolactobacillus</taxon>
    </lineage>
</organism>
<dbReference type="PANTHER" id="PTHR46797">
    <property type="entry name" value="HTH-TYPE TRANSCRIPTIONAL REGULATOR"/>
    <property type="match status" value="1"/>
</dbReference>
<dbReference type="CDD" id="cd00093">
    <property type="entry name" value="HTH_XRE"/>
    <property type="match status" value="1"/>
</dbReference>
<sequence>MKFNVGKRIKDIRLEHGLKAVDLADTLKVSKGYLSKVESNKTGVSLETLETICEAIGITLAQFFQTDLKPVDMSVLEAISGLSEEKKKQLALFINGLSDKP</sequence>
<dbReference type="Pfam" id="PF01381">
    <property type="entry name" value="HTH_3"/>
    <property type="match status" value="1"/>
</dbReference>
<name>A0A917W348_9BACL</name>
<dbReference type="InterPro" id="IPR001387">
    <property type="entry name" value="Cro/C1-type_HTH"/>
</dbReference>
<proteinExistence type="predicted"/>
<dbReference type="PROSITE" id="PS50943">
    <property type="entry name" value="HTH_CROC1"/>
    <property type="match status" value="1"/>
</dbReference>
<keyword evidence="1" id="KW-0238">DNA-binding</keyword>
<dbReference type="SUPFAM" id="SSF47413">
    <property type="entry name" value="lambda repressor-like DNA-binding domains"/>
    <property type="match status" value="1"/>
</dbReference>
<evidence type="ECO:0000259" key="2">
    <source>
        <dbReference type="PROSITE" id="PS50943"/>
    </source>
</evidence>
<dbReference type="Gene3D" id="1.10.260.40">
    <property type="entry name" value="lambda repressor-like DNA-binding domains"/>
    <property type="match status" value="1"/>
</dbReference>
<reference evidence="3" key="1">
    <citation type="journal article" date="2014" name="Int. J. Syst. Evol. Microbiol.">
        <title>Complete genome sequence of Corynebacterium casei LMG S-19264T (=DSM 44701T), isolated from a smear-ripened cheese.</title>
        <authorList>
            <consortium name="US DOE Joint Genome Institute (JGI-PGF)"/>
            <person name="Walter F."/>
            <person name="Albersmeier A."/>
            <person name="Kalinowski J."/>
            <person name="Ruckert C."/>
        </authorList>
    </citation>
    <scope>NUCLEOTIDE SEQUENCE</scope>
    <source>
        <strain evidence="3">JCM 15325</strain>
    </source>
</reference>
<protein>
    <submittedName>
        <fullName evidence="3">XRE family transcriptional regulator</fullName>
    </submittedName>
</protein>
<dbReference type="AlphaFoldDB" id="A0A917W348"/>
<evidence type="ECO:0000313" key="4">
    <source>
        <dbReference type="Proteomes" id="UP000654670"/>
    </source>
</evidence>
<dbReference type="GO" id="GO:0003677">
    <property type="term" value="F:DNA binding"/>
    <property type="evidence" value="ECO:0007669"/>
    <property type="project" value="UniProtKB-KW"/>
</dbReference>
<evidence type="ECO:0000313" key="3">
    <source>
        <dbReference type="EMBL" id="GGL58073.1"/>
    </source>
</evidence>
<dbReference type="InterPro" id="IPR050807">
    <property type="entry name" value="TransReg_Diox_bact_type"/>
</dbReference>
<evidence type="ECO:0000256" key="1">
    <source>
        <dbReference type="ARBA" id="ARBA00023125"/>
    </source>
</evidence>
<dbReference type="Proteomes" id="UP000654670">
    <property type="component" value="Unassembled WGS sequence"/>
</dbReference>
<dbReference type="GO" id="GO:0003700">
    <property type="term" value="F:DNA-binding transcription factor activity"/>
    <property type="evidence" value="ECO:0007669"/>
    <property type="project" value="TreeGrafter"/>
</dbReference>